<dbReference type="InterPro" id="IPR038610">
    <property type="entry name" value="FliK-like_C_sf"/>
</dbReference>
<evidence type="ECO:0000259" key="2">
    <source>
        <dbReference type="Pfam" id="PF02120"/>
    </source>
</evidence>
<evidence type="ECO:0000313" key="3">
    <source>
        <dbReference type="EMBL" id="MRG85397.1"/>
    </source>
</evidence>
<evidence type="ECO:0000313" key="4">
    <source>
        <dbReference type="Proteomes" id="UP000480185"/>
    </source>
</evidence>
<dbReference type="AlphaFoldDB" id="A0A6G1X340"/>
<sequence length="409" mass="45492">MEVGLFQFNAIGQSMKLGEGLPSTKKTDIEQAFSTLLATIQGGAMPQVNPDLSAQEEQAPIQKMFEQLEQLLADEDLNQAQVQELTALLSQITAYFKTPDNGGLGLQVMQSNGDKISLQSNQNLELSSLLNMAKTLLQSYEAMTKGSNQQAGREFQAALTKITHLLSKSEQHPSAAKLVNTDSLDVKSSTNTRAFVQQILQSSQGNSRNVSSHVLRSVMQQGTVSQEEKVDSLSLKATNTLTVDSMPMSKTEQYTLYLQRSHGQQSKASESNLLEEMQKVIKSSRFIQNGGSTQLTIKLKPAHLGDMMLSFTQINGETAVKITVTSQVAKEMVESNLTQLRHMFSPQQVVVEKQAEPIIQQQSSSFLANQHQEEQEKQGYQEKQQKQSEQDDYEDVELEKSFEDYLMEI</sequence>
<dbReference type="InterPro" id="IPR021136">
    <property type="entry name" value="Flagellar_hook_control-like_C"/>
</dbReference>
<evidence type="ECO:0000256" key="1">
    <source>
        <dbReference type="SAM" id="MobiDB-lite"/>
    </source>
</evidence>
<gene>
    <name evidence="3" type="ORF">GH754_03530</name>
</gene>
<protein>
    <recommendedName>
        <fullName evidence="2">Flagellar hook-length control protein-like C-terminal domain-containing protein</fullName>
    </recommendedName>
</protein>
<dbReference type="CDD" id="cd17470">
    <property type="entry name" value="T3SS_Flik_C"/>
    <property type="match status" value="1"/>
</dbReference>
<name>A0A6G1X340_9BACI</name>
<accession>A0A6G1X340</accession>
<feature type="region of interest" description="Disordered" evidence="1">
    <location>
        <begin position="362"/>
        <end position="396"/>
    </location>
</feature>
<organism evidence="3 4">
    <name type="scientific">Salinibacillus xinjiangensis</name>
    <dbReference type="NCBI Taxonomy" id="1229268"/>
    <lineage>
        <taxon>Bacteria</taxon>
        <taxon>Bacillati</taxon>
        <taxon>Bacillota</taxon>
        <taxon>Bacilli</taxon>
        <taxon>Bacillales</taxon>
        <taxon>Bacillaceae</taxon>
        <taxon>Salinibacillus</taxon>
    </lineage>
</organism>
<comment type="caution">
    <text evidence="3">The sequence shown here is derived from an EMBL/GenBank/DDBJ whole genome shotgun (WGS) entry which is preliminary data.</text>
</comment>
<feature type="domain" description="Flagellar hook-length control protein-like C-terminal" evidence="2">
    <location>
        <begin position="289"/>
        <end position="352"/>
    </location>
</feature>
<dbReference type="OrthoDB" id="2968951at2"/>
<feature type="compositionally biased region" description="Basic and acidic residues" evidence="1">
    <location>
        <begin position="371"/>
        <end position="389"/>
    </location>
</feature>
<dbReference type="Pfam" id="PF02120">
    <property type="entry name" value="Flg_hook"/>
    <property type="match status" value="1"/>
</dbReference>
<dbReference type="RefSeq" id="WP_153727353.1">
    <property type="nucleotide sequence ID" value="NZ_WJNH01000002.1"/>
</dbReference>
<dbReference type="Gene3D" id="3.30.750.140">
    <property type="match status" value="1"/>
</dbReference>
<dbReference type="EMBL" id="WJNH01000002">
    <property type="protein sequence ID" value="MRG85397.1"/>
    <property type="molecule type" value="Genomic_DNA"/>
</dbReference>
<reference evidence="3 4" key="1">
    <citation type="submission" date="2019-11" db="EMBL/GenBank/DDBJ databases">
        <authorList>
            <person name="Li J."/>
        </authorList>
    </citation>
    <scope>NUCLEOTIDE SEQUENCE [LARGE SCALE GENOMIC DNA]</scope>
    <source>
        <strain evidence="3 4">J4</strain>
    </source>
</reference>
<dbReference type="Proteomes" id="UP000480185">
    <property type="component" value="Unassembled WGS sequence"/>
</dbReference>
<keyword evidence="4" id="KW-1185">Reference proteome</keyword>
<proteinExistence type="predicted"/>